<dbReference type="EMBL" id="JAKOGI010000157">
    <property type="protein sequence ID" value="KAJ8441641.1"/>
    <property type="molecule type" value="Genomic_DNA"/>
</dbReference>
<dbReference type="PANTHER" id="PTHR31286:SF178">
    <property type="entry name" value="DUF4283 DOMAIN-CONTAINING PROTEIN"/>
    <property type="match status" value="1"/>
</dbReference>
<dbReference type="PANTHER" id="PTHR31286">
    <property type="entry name" value="GLYCINE-RICH CELL WALL STRUCTURAL PROTEIN 1.8-LIKE"/>
    <property type="match status" value="1"/>
</dbReference>
<proteinExistence type="predicted"/>
<sequence length="162" mass="18967">MGDKDYVLEEGPWAFDGHVLLLKELDIHEQPSKIEFTSARFWAYQIDILNPSKALKIKVDCDLQKPLRRGLMLKLNGTPSWFKMKYVKLPDFCYACSLLGHVYCGRELYNTDIPEIDLQYGSWLRATVTKKNAKVHEQEILQERHWLLELRDGSKAVKQKRD</sequence>
<accession>A0A9Q1KCK7</accession>
<comment type="caution">
    <text evidence="1">The sequence shown here is derived from an EMBL/GenBank/DDBJ whole genome shotgun (WGS) entry which is preliminary data.</text>
</comment>
<keyword evidence="2" id="KW-1185">Reference proteome</keyword>
<name>A0A9Q1KCK7_9CARY</name>
<gene>
    <name evidence="1" type="ORF">Cgig2_019775</name>
</gene>
<dbReference type="Proteomes" id="UP001153076">
    <property type="component" value="Unassembled WGS sequence"/>
</dbReference>
<dbReference type="OrthoDB" id="1096772at2759"/>
<reference evidence="1" key="1">
    <citation type="submission" date="2022-04" db="EMBL/GenBank/DDBJ databases">
        <title>Carnegiea gigantea Genome sequencing and assembly v2.</title>
        <authorList>
            <person name="Copetti D."/>
            <person name="Sanderson M.J."/>
            <person name="Burquez A."/>
            <person name="Wojciechowski M.F."/>
        </authorList>
    </citation>
    <scope>NUCLEOTIDE SEQUENCE</scope>
    <source>
        <strain evidence="1">SGP5-SGP5p</strain>
        <tissue evidence="1">Aerial part</tissue>
    </source>
</reference>
<evidence type="ECO:0000313" key="1">
    <source>
        <dbReference type="EMBL" id="KAJ8441641.1"/>
    </source>
</evidence>
<organism evidence="1 2">
    <name type="scientific">Carnegiea gigantea</name>
    <dbReference type="NCBI Taxonomy" id="171969"/>
    <lineage>
        <taxon>Eukaryota</taxon>
        <taxon>Viridiplantae</taxon>
        <taxon>Streptophyta</taxon>
        <taxon>Embryophyta</taxon>
        <taxon>Tracheophyta</taxon>
        <taxon>Spermatophyta</taxon>
        <taxon>Magnoliopsida</taxon>
        <taxon>eudicotyledons</taxon>
        <taxon>Gunneridae</taxon>
        <taxon>Pentapetalae</taxon>
        <taxon>Caryophyllales</taxon>
        <taxon>Cactineae</taxon>
        <taxon>Cactaceae</taxon>
        <taxon>Cactoideae</taxon>
        <taxon>Echinocereeae</taxon>
        <taxon>Carnegiea</taxon>
    </lineage>
</organism>
<dbReference type="InterPro" id="IPR040256">
    <property type="entry name" value="At4g02000-like"/>
</dbReference>
<evidence type="ECO:0000313" key="2">
    <source>
        <dbReference type="Proteomes" id="UP001153076"/>
    </source>
</evidence>
<evidence type="ECO:0008006" key="3">
    <source>
        <dbReference type="Google" id="ProtNLM"/>
    </source>
</evidence>
<protein>
    <recommendedName>
        <fullName evidence="3">DUF4283 domain-containing protein</fullName>
    </recommendedName>
</protein>
<dbReference type="AlphaFoldDB" id="A0A9Q1KCK7"/>